<evidence type="ECO:0000259" key="1">
    <source>
        <dbReference type="Pfam" id="PF13521"/>
    </source>
</evidence>
<dbReference type="EMBL" id="FNUT01000002">
    <property type="protein sequence ID" value="SEF65262.1"/>
    <property type="molecule type" value="Genomic_DNA"/>
</dbReference>
<dbReference type="AlphaFoldDB" id="A0A1H5TQX1"/>
<reference evidence="3" key="1">
    <citation type="submission" date="2016-10" db="EMBL/GenBank/DDBJ databases">
        <authorList>
            <person name="Varghese N."/>
            <person name="Submissions S."/>
        </authorList>
    </citation>
    <scope>NUCLEOTIDE SEQUENCE [LARGE SCALE GENOMIC DNA]</scope>
    <source>
        <strain evidence="3">DSM 22361</strain>
    </source>
</reference>
<gene>
    <name evidence="2" type="ORF">SAMN05421877_10257</name>
</gene>
<name>A0A1H5TQX1_9SPHI</name>
<accession>A0A1H5TQX1</accession>
<dbReference type="InterPro" id="IPR038727">
    <property type="entry name" value="NadR/Ttd14_AAA_dom"/>
</dbReference>
<dbReference type="OrthoDB" id="5638848at2"/>
<proteinExistence type="predicted"/>
<dbReference type="Pfam" id="PF13521">
    <property type="entry name" value="AAA_28"/>
    <property type="match status" value="1"/>
</dbReference>
<evidence type="ECO:0000313" key="2">
    <source>
        <dbReference type="EMBL" id="SEF65262.1"/>
    </source>
</evidence>
<dbReference type="SUPFAM" id="SSF52540">
    <property type="entry name" value="P-loop containing nucleoside triphosphate hydrolases"/>
    <property type="match status" value="1"/>
</dbReference>
<protein>
    <submittedName>
        <fullName evidence="2">Predicted ATPase</fullName>
    </submittedName>
</protein>
<feature type="domain" description="NadR/Ttd14 AAA" evidence="1">
    <location>
        <begin position="8"/>
        <end position="168"/>
    </location>
</feature>
<organism evidence="2 3">
    <name type="scientific">Sphingobacterium lactis</name>
    <dbReference type="NCBI Taxonomy" id="797291"/>
    <lineage>
        <taxon>Bacteria</taxon>
        <taxon>Pseudomonadati</taxon>
        <taxon>Bacteroidota</taxon>
        <taxon>Sphingobacteriia</taxon>
        <taxon>Sphingobacteriales</taxon>
        <taxon>Sphingobacteriaceae</taxon>
        <taxon>Sphingobacterium</taxon>
    </lineage>
</organism>
<keyword evidence="3" id="KW-1185">Reference proteome</keyword>
<dbReference type="Proteomes" id="UP000236731">
    <property type="component" value="Unassembled WGS sequence"/>
</dbReference>
<dbReference type="RefSeq" id="WP_091098856.1">
    <property type="nucleotide sequence ID" value="NZ_CP049246.1"/>
</dbReference>
<dbReference type="Gene3D" id="3.40.50.300">
    <property type="entry name" value="P-loop containing nucleotide triphosphate hydrolases"/>
    <property type="match status" value="1"/>
</dbReference>
<dbReference type="InterPro" id="IPR027417">
    <property type="entry name" value="P-loop_NTPase"/>
</dbReference>
<evidence type="ECO:0000313" key="3">
    <source>
        <dbReference type="Proteomes" id="UP000236731"/>
    </source>
</evidence>
<sequence>MKNRTNWYVITGGPSTGKTTVVNLLAEKGYNTAIEHARHYIETMSIGGKTVAEIRENKLEFQQGVLKMQIEQEAKLDPEEAVFLDRAIPDALAYYRFLRLEPDALLNAALAHVDYKKVFILDRLPLVKDYARTENESEQRHIHSLIIEVYKSLSFPIVHVPVLPPEERVQFILNNL</sequence>